<comment type="subunit">
    <text evidence="3 7">Homodimer.</text>
</comment>
<dbReference type="AlphaFoldDB" id="A0A1H8UPW5"/>
<accession>A0A1H8UPW5</accession>
<evidence type="ECO:0000256" key="7">
    <source>
        <dbReference type="PIRNR" id="PIRNR003107"/>
    </source>
</evidence>
<dbReference type="OrthoDB" id="9814256at2"/>
<comment type="subcellular location">
    <subcellularLocation>
        <location evidence="1 7">Cytoplasm</location>
    </subcellularLocation>
</comment>
<evidence type="ECO:0000256" key="4">
    <source>
        <dbReference type="ARBA" id="ARBA00022448"/>
    </source>
</evidence>
<dbReference type="GO" id="GO:0006817">
    <property type="term" value="P:phosphate ion transport"/>
    <property type="evidence" value="ECO:0007669"/>
    <property type="project" value="UniProtKB-KW"/>
</dbReference>
<gene>
    <name evidence="9" type="ORF">SAMN04489732_103395</name>
</gene>
<dbReference type="Gene3D" id="1.20.58.220">
    <property type="entry name" value="Phosphate transport system protein phou homolog 2, domain 2"/>
    <property type="match status" value="1"/>
</dbReference>
<feature type="domain" description="PhoU" evidence="8">
    <location>
        <begin position="122"/>
        <end position="203"/>
    </location>
</feature>
<evidence type="ECO:0000256" key="5">
    <source>
        <dbReference type="ARBA" id="ARBA00022490"/>
    </source>
</evidence>
<dbReference type="SUPFAM" id="SSF109755">
    <property type="entry name" value="PhoU-like"/>
    <property type="match status" value="1"/>
</dbReference>
<name>A0A1H8UPW5_9PSEU</name>
<comment type="function">
    <text evidence="7">Plays a role in the regulation of phosphate uptake.</text>
</comment>
<keyword evidence="10" id="KW-1185">Reference proteome</keyword>
<keyword evidence="6 7" id="KW-0592">Phosphate transport</keyword>
<keyword evidence="4 7" id="KW-0813">Transport</keyword>
<dbReference type="GO" id="GO:0005737">
    <property type="term" value="C:cytoplasm"/>
    <property type="evidence" value="ECO:0007669"/>
    <property type="project" value="UniProtKB-SubCell"/>
</dbReference>
<organism evidence="9 10">
    <name type="scientific">Amycolatopsis saalfeldensis</name>
    <dbReference type="NCBI Taxonomy" id="394193"/>
    <lineage>
        <taxon>Bacteria</taxon>
        <taxon>Bacillati</taxon>
        <taxon>Actinomycetota</taxon>
        <taxon>Actinomycetes</taxon>
        <taxon>Pseudonocardiales</taxon>
        <taxon>Pseudonocardiaceae</taxon>
        <taxon>Amycolatopsis</taxon>
    </lineage>
</organism>
<comment type="similarity">
    <text evidence="2 7">Belongs to the PhoU family.</text>
</comment>
<dbReference type="PANTHER" id="PTHR42930">
    <property type="entry name" value="PHOSPHATE-SPECIFIC TRANSPORT SYSTEM ACCESSORY PROTEIN PHOU"/>
    <property type="match status" value="1"/>
</dbReference>
<evidence type="ECO:0000256" key="1">
    <source>
        <dbReference type="ARBA" id="ARBA00004496"/>
    </source>
</evidence>
<sequence length="214" mass="23191">MREGFQDDLGRLHGRLAAMSEGAAEAMRGATRALLAADLRLAEQVIGADSELDDLRSSCEEEAYSLLALQSPVAGDLRMVLAVVYCAEKIERMGDLAAHVASMARRTHPDRVVPAELEPVFRELGEATSHMADRVAELVRTGAKGGHAELSHEDETVDALHARVLATITAEGWEHDQRTAVGLTLVTRFYERFADQTVSVAKRLDFAATGDLPA</sequence>
<dbReference type="RefSeq" id="WP_091615627.1">
    <property type="nucleotide sequence ID" value="NZ_FOEF01000003.1"/>
</dbReference>
<dbReference type="PIRSF" id="PIRSF003107">
    <property type="entry name" value="PhoU"/>
    <property type="match status" value="1"/>
</dbReference>
<dbReference type="STRING" id="394193.SAMN04489732_103395"/>
<evidence type="ECO:0000256" key="2">
    <source>
        <dbReference type="ARBA" id="ARBA00008107"/>
    </source>
</evidence>
<evidence type="ECO:0000256" key="6">
    <source>
        <dbReference type="ARBA" id="ARBA00022592"/>
    </source>
</evidence>
<dbReference type="PANTHER" id="PTHR42930:SF3">
    <property type="entry name" value="PHOSPHATE-SPECIFIC TRANSPORT SYSTEM ACCESSORY PROTEIN PHOU"/>
    <property type="match status" value="1"/>
</dbReference>
<proteinExistence type="inferred from homology"/>
<feature type="domain" description="PhoU" evidence="8">
    <location>
        <begin position="18"/>
        <end position="102"/>
    </location>
</feature>
<protein>
    <recommendedName>
        <fullName evidence="7">Phosphate-specific transport system accessory protein PhoU</fullName>
    </recommendedName>
</protein>
<reference evidence="9 10" key="1">
    <citation type="submission" date="2016-10" db="EMBL/GenBank/DDBJ databases">
        <authorList>
            <person name="de Groot N.N."/>
        </authorList>
    </citation>
    <scope>NUCLEOTIDE SEQUENCE [LARGE SCALE GENOMIC DNA]</scope>
    <source>
        <strain evidence="9 10">DSM 44993</strain>
    </source>
</reference>
<dbReference type="InterPro" id="IPR038078">
    <property type="entry name" value="PhoU-like_sf"/>
</dbReference>
<dbReference type="GO" id="GO:0045936">
    <property type="term" value="P:negative regulation of phosphate metabolic process"/>
    <property type="evidence" value="ECO:0007669"/>
    <property type="project" value="InterPro"/>
</dbReference>
<dbReference type="FunFam" id="1.20.58.220:FF:000004">
    <property type="entry name" value="Phosphate-specific transport system accessory protein PhoU"/>
    <property type="match status" value="1"/>
</dbReference>
<dbReference type="GO" id="GO:0030643">
    <property type="term" value="P:intracellular phosphate ion homeostasis"/>
    <property type="evidence" value="ECO:0007669"/>
    <property type="project" value="InterPro"/>
</dbReference>
<dbReference type="Proteomes" id="UP000198582">
    <property type="component" value="Unassembled WGS sequence"/>
</dbReference>
<dbReference type="Pfam" id="PF01895">
    <property type="entry name" value="PhoU"/>
    <property type="match status" value="2"/>
</dbReference>
<evidence type="ECO:0000259" key="8">
    <source>
        <dbReference type="Pfam" id="PF01895"/>
    </source>
</evidence>
<dbReference type="EMBL" id="FOEF01000003">
    <property type="protein sequence ID" value="SEP05156.1"/>
    <property type="molecule type" value="Genomic_DNA"/>
</dbReference>
<evidence type="ECO:0000256" key="3">
    <source>
        <dbReference type="ARBA" id="ARBA00011738"/>
    </source>
</evidence>
<keyword evidence="5 7" id="KW-0963">Cytoplasm</keyword>
<evidence type="ECO:0000313" key="9">
    <source>
        <dbReference type="EMBL" id="SEP05156.1"/>
    </source>
</evidence>
<evidence type="ECO:0000313" key="10">
    <source>
        <dbReference type="Proteomes" id="UP000198582"/>
    </source>
</evidence>
<dbReference type="InterPro" id="IPR028366">
    <property type="entry name" value="PhoU"/>
</dbReference>
<dbReference type="InterPro" id="IPR026022">
    <property type="entry name" value="PhoU_dom"/>
</dbReference>